<dbReference type="EnsemblPlants" id="KQK17353">
    <property type="protein sequence ID" value="KQK17353"/>
    <property type="gene ID" value="BRADI_1g33906v3"/>
</dbReference>
<dbReference type="Gramene" id="KQK17353">
    <property type="protein sequence ID" value="KQK17353"/>
    <property type="gene ID" value="BRADI_1g33906v3"/>
</dbReference>
<name>A0A0Q3L2A2_BRADI</name>
<dbReference type="AlphaFoldDB" id="A0A0Q3L2A2"/>
<reference evidence="2" key="2">
    <citation type="submission" date="2017-06" db="EMBL/GenBank/DDBJ databases">
        <title>WGS assembly of Brachypodium distachyon.</title>
        <authorList>
            <consortium name="The International Brachypodium Initiative"/>
            <person name="Lucas S."/>
            <person name="Harmon-Smith M."/>
            <person name="Lail K."/>
            <person name="Tice H."/>
            <person name="Grimwood J."/>
            <person name="Bruce D."/>
            <person name="Barry K."/>
            <person name="Shu S."/>
            <person name="Lindquist E."/>
            <person name="Wang M."/>
            <person name="Pitluck S."/>
            <person name="Vogel J.P."/>
            <person name="Garvin D.F."/>
            <person name="Mockler T.C."/>
            <person name="Schmutz J."/>
            <person name="Rokhsar D."/>
            <person name="Bevan M.W."/>
        </authorList>
    </citation>
    <scope>NUCLEOTIDE SEQUENCE</scope>
    <source>
        <strain evidence="2">Bd21</strain>
    </source>
</reference>
<keyword evidence="4" id="KW-1185">Reference proteome</keyword>
<organism evidence="2">
    <name type="scientific">Brachypodium distachyon</name>
    <name type="common">Purple false brome</name>
    <name type="synonym">Trachynia distachya</name>
    <dbReference type="NCBI Taxonomy" id="15368"/>
    <lineage>
        <taxon>Eukaryota</taxon>
        <taxon>Viridiplantae</taxon>
        <taxon>Streptophyta</taxon>
        <taxon>Embryophyta</taxon>
        <taxon>Tracheophyta</taxon>
        <taxon>Spermatophyta</taxon>
        <taxon>Magnoliopsida</taxon>
        <taxon>Liliopsida</taxon>
        <taxon>Poales</taxon>
        <taxon>Poaceae</taxon>
        <taxon>BOP clade</taxon>
        <taxon>Pooideae</taxon>
        <taxon>Stipodae</taxon>
        <taxon>Brachypodieae</taxon>
        <taxon>Brachypodium</taxon>
    </lineage>
</organism>
<dbReference type="Proteomes" id="UP000008810">
    <property type="component" value="Chromosome 1"/>
</dbReference>
<proteinExistence type="predicted"/>
<feature type="transmembrane region" description="Helical" evidence="1">
    <location>
        <begin position="6"/>
        <end position="23"/>
    </location>
</feature>
<reference evidence="3" key="3">
    <citation type="submission" date="2018-08" db="UniProtKB">
        <authorList>
            <consortium name="EnsemblPlants"/>
        </authorList>
    </citation>
    <scope>IDENTIFICATION</scope>
    <source>
        <strain evidence="3">cv. Bd21</strain>
    </source>
</reference>
<dbReference type="EMBL" id="CM000880">
    <property type="protein sequence ID" value="KQK17353.1"/>
    <property type="molecule type" value="Genomic_DNA"/>
</dbReference>
<dbReference type="OrthoDB" id="1875580at2759"/>
<protein>
    <submittedName>
        <fullName evidence="2 3">Uncharacterized protein</fullName>
    </submittedName>
</protein>
<reference evidence="2 3" key="1">
    <citation type="journal article" date="2010" name="Nature">
        <title>Genome sequencing and analysis of the model grass Brachypodium distachyon.</title>
        <authorList>
            <consortium name="International Brachypodium Initiative"/>
        </authorList>
    </citation>
    <scope>NUCLEOTIDE SEQUENCE [LARGE SCALE GENOMIC DNA]</scope>
    <source>
        <strain evidence="2 3">Bd21</strain>
    </source>
</reference>
<accession>A0A0Q3L2A2</accession>
<dbReference type="InParanoid" id="A0A0Q3L2A2"/>
<keyword evidence="1" id="KW-0472">Membrane</keyword>
<evidence type="ECO:0000313" key="3">
    <source>
        <dbReference type="EnsemblPlants" id="KQK17353"/>
    </source>
</evidence>
<evidence type="ECO:0000313" key="4">
    <source>
        <dbReference type="Proteomes" id="UP000008810"/>
    </source>
</evidence>
<evidence type="ECO:0000313" key="2">
    <source>
        <dbReference type="EMBL" id="KQK17353.1"/>
    </source>
</evidence>
<evidence type="ECO:0000256" key="1">
    <source>
        <dbReference type="SAM" id="Phobius"/>
    </source>
</evidence>
<gene>
    <name evidence="2" type="ORF">BRADI_1g33906v3</name>
</gene>
<sequence length="163" mass="17013">MLCELLAIIAIPAGATALAIYLIDKPKMPEMVINDARLSKAAASFSGVTVAAGFLGVGLAHVEALPFTVAPGSSSAPQEYGVAMATQGARPLDPGAARLMAMALEQGVVPLDVSVKARTRWRRGVFLLGVRIWTRASCRVGFFFPGNGTAVPFDRDICHAGSS</sequence>
<keyword evidence="1" id="KW-1133">Transmembrane helix</keyword>
<keyword evidence="1" id="KW-0812">Transmembrane</keyword>